<reference evidence="5 6" key="1">
    <citation type="journal article" date="2012" name="Eukaryot. Cell">
        <title>Genome sequence of the fungus Glarea lozoyensis: the first genome sequence of a species from the Helotiaceae family.</title>
        <authorList>
            <person name="Youssar L."/>
            <person name="Gruening B.A."/>
            <person name="Erxleben A."/>
            <person name="Guenther S."/>
            <person name="Huettel W."/>
        </authorList>
    </citation>
    <scope>NUCLEOTIDE SEQUENCE [LARGE SCALE GENOMIC DNA]</scope>
    <source>
        <strain evidence="6">ATCC 74030 / MF5533</strain>
    </source>
</reference>
<protein>
    <recommendedName>
        <fullName evidence="4">DNA2/NAM7 helicase helicase domain-containing protein</fullName>
    </recommendedName>
</protein>
<feature type="compositionally biased region" description="Acidic residues" evidence="3">
    <location>
        <begin position="835"/>
        <end position="854"/>
    </location>
</feature>
<dbReference type="InParanoid" id="H0EW38"/>
<comment type="caution">
    <text evidence="5">The sequence shown here is derived from an EMBL/GenBank/DDBJ whole genome shotgun (WGS) entry which is preliminary data.</text>
</comment>
<organism evidence="5 6">
    <name type="scientific">Glarea lozoyensis (strain ATCC 74030 / MF5533)</name>
    <dbReference type="NCBI Taxonomy" id="1104152"/>
    <lineage>
        <taxon>Eukaryota</taxon>
        <taxon>Fungi</taxon>
        <taxon>Dikarya</taxon>
        <taxon>Ascomycota</taxon>
        <taxon>Pezizomycotina</taxon>
        <taxon>Leotiomycetes</taxon>
        <taxon>Helotiales</taxon>
        <taxon>Helotiaceae</taxon>
        <taxon>Glarea</taxon>
    </lineage>
</organism>
<dbReference type="OrthoDB" id="3559482at2759"/>
<dbReference type="Gene3D" id="3.40.50.300">
    <property type="entry name" value="P-loop containing nucleotide triphosphate hydrolases"/>
    <property type="match status" value="1"/>
</dbReference>
<feature type="compositionally biased region" description="Acidic residues" evidence="3">
    <location>
        <begin position="938"/>
        <end position="951"/>
    </location>
</feature>
<gene>
    <name evidence="5" type="ORF">M7I_6975</name>
</gene>
<dbReference type="SUPFAM" id="SSF52540">
    <property type="entry name" value="P-loop containing nucleoside triphosphate hydrolases"/>
    <property type="match status" value="1"/>
</dbReference>
<name>H0EW38_GLAL7</name>
<feature type="compositionally biased region" description="Low complexity" evidence="3">
    <location>
        <begin position="398"/>
        <end position="412"/>
    </location>
</feature>
<dbReference type="InterPro" id="IPR050534">
    <property type="entry name" value="Coronavir_polyprotein_1ab"/>
</dbReference>
<keyword evidence="2" id="KW-0067">ATP-binding</keyword>
<dbReference type="EMBL" id="AGUE01000200">
    <property type="protein sequence ID" value="EHK97245.1"/>
    <property type="molecule type" value="Genomic_DNA"/>
</dbReference>
<dbReference type="InterPro" id="IPR027417">
    <property type="entry name" value="P-loop_NTPase"/>
</dbReference>
<evidence type="ECO:0000256" key="1">
    <source>
        <dbReference type="ARBA" id="ARBA00022741"/>
    </source>
</evidence>
<dbReference type="PANTHER" id="PTHR43788">
    <property type="entry name" value="DNA2/NAM7 HELICASE FAMILY MEMBER"/>
    <property type="match status" value="1"/>
</dbReference>
<feature type="region of interest" description="Disordered" evidence="3">
    <location>
        <begin position="928"/>
        <end position="971"/>
    </location>
</feature>
<evidence type="ECO:0000256" key="3">
    <source>
        <dbReference type="SAM" id="MobiDB-lite"/>
    </source>
</evidence>
<evidence type="ECO:0000259" key="4">
    <source>
        <dbReference type="Pfam" id="PF13086"/>
    </source>
</evidence>
<feature type="domain" description="DNA2/NAM7 helicase helicase" evidence="4">
    <location>
        <begin position="473"/>
        <end position="667"/>
    </location>
</feature>
<evidence type="ECO:0000313" key="6">
    <source>
        <dbReference type="Proteomes" id="UP000005446"/>
    </source>
</evidence>
<feature type="compositionally biased region" description="Low complexity" evidence="3">
    <location>
        <begin position="988"/>
        <end position="998"/>
    </location>
</feature>
<dbReference type="AlphaFoldDB" id="H0EW38"/>
<dbReference type="Proteomes" id="UP000005446">
    <property type="component" value="Unassembled WGS sequence"/>
</dbReference>
<accession>H0EW38</accession>
<keyword evidence="1" id="KW-0547">Nucleotide-binding</keyword>
<dbReference type="Pfam" id="PF13086">
    <property type="entry name" value="AAA_11"/>
    <property type="match status" value="1"/>
</dbReference>
<sequence>MLVGENTKTNMQKRINFVRLIFGAEKGTRPYIGISVLVVREDHVPWQYDQPCYTFELWFEHDSTKVSFKNFKANDPETTSHMQELGIQTDIPEDSDVMCLRLTQDEGHFPLGVNYPHSCSDSKLEQLSLLEESNGATEWRFYTIAHGSVASTLFHVDQVFGTNQIINGRFNIQWQPDALKQFLRGSKLPEAEDVEIPDTYGDLTRFSTSNQYKARYGFGTIFDNLVDRLNAEKSRNETVHAFWIKHPTRQSCHWVSVNLGEAATALSNILKEDNAIQLCDEPFLPDQDGSDLGGIFGTIVHTGMVNHGGTHLVSVQLPDELHNMDASCDTWTRDAPKVPQSHPSTPMRIAFYLPATTMPVTTEWKMTQIARLWKKLKNEQNELAQEESGDNSDAVANPDATADPEPAADPQVQVQGGLQVGEKYRNLQYHFSWGAVALNYYECGIAVVEFLMRTTISQLRRELDMIVTEVPNGILLITGGPGFGKTTAVVALVNLHLLSGKLLYGLASANSAVDNFHERTLKGTAGTKRLQRVYTESHEIRWLEDLDASNFHSLPTLKEFPSDPQAIYRGSLSQTVLQIAGVIPTEEDWLLELRGEHPDLVAFLQTPVAQRDHVVDARQGRQTWYKNIFAAILGKVDMVFCTTTCSGERFLRDFNKKVKCHVFDEAASTGTRNINILERTRAKNGERINKLAPEAGLPMMERLYKDGWPRWNQHEQLRMPAGLFDVAAVTCYNSKQPWSYGEVNSLENDPSLFPQARLFEKWAKEKKAVNPVANHVQDTYAYKNVRGTSGGNTQTAHYVLTYMKDLVQKGIAKVSDFGVVTPYLEEVALYNEGKNDEEEPIADPEEEQLDESIDQDEEEWELDKKAGGNLDSLKTMYKWFVNRGRIFTENAASANNKYVDQIDETKGKREQDRWVALRKSEWEDLEAEGYSKNPLLDTENEPEGEGQDQEGDAGQTGENPGNTNGWGTDPEVKPQLELQVVVAKLKSHSSSSSSASESTIPQDKPTPQNEPQVVVPEVESSTVVPEKPNTLEPTPMYLRKEYLAAVCSGYDEDCSFDLSRLTFLKSIYDEFYNMNHIDELTSFEAFAKAAFEGPGDTLAQRGQAVVELYLATDNARDWSSSPIPHR</sequence>
<feature type="region of interest" description="Disordered" evidence="3">
    <location>
        <begin position="983"/>
        <end position="1032"/>
    </location>
</feature>
<dbReference type="InterPro" id="IPR041677">
    <property type="entry name" value="DNA2/NAM7_AAA_11"/>
</dbReference>
<feature type="compositionally biased region" description="Low complexity" evidence="3">
    <location>
        <begin position="1005"/>
        <end position="1028"/>
    </location>
</feature>
<keyword evidence="6" id="KW-1185">Reference proteome</keyword>
<feature type="region of interest" description="Disordered" evidence="3">
    <location>
        <begin position="832"/>
        <end position="854"/>
    </location>
</feature>
<dbReference type="HOGENOM" id="CLU_279660_0_0_1"/>
<dbReference type="PANTHER" id="PTHR43788:SF6">
    <property type="entry name" value="DNA HELICASE B"/>
    <property type="match status" value="1"/>
</dbReference>
<dbReference type="GO" id="GO:0003678">
    <property type="term" value="F:DNA helicase activity"/>
    <property type="evidence" value="ECO:0007669"/>
    <property type="project" value="UniProtKB-ARBA"/>
</dbReference>
<proteinExistence type="predicted"/>
<dbReference type="GO" id="GO:0005524">
    <property type="term" value="F:ATP binding"/>
    <property type="evidence" value="ECO:0007669"/>
    <property type="project" value="UniProtKB-KW"/>
</dbReference>
<evidence type="ECO:0000313" key="5">
    <source>
        <dbReference type="EMBL" id="EHK97245.1"/>
    </source>
</evidence>
<feature type="region of interest" description="Disordered" evidence="3">
    <location>
        <begin position="380"/>
        <end position="412"/>
    </location>
</feature>
<evidence type="ECO:0000256" key="2">
    <source>
        <dbReference type="ARBA" id="ARBA00022840"/>
    </source>
</evidence>